<dbReference type="Pfam" id="PF07238">
    <property type="entry name" value="PilZ"/>
    <property type="match status" value="1"/>
</dbReference>
<name>A0A2P6MKI8_ALKUR</name>
<sequence>MHRGGFRMMKIGTPVQLEASAEGERQFFRTSILDQAKGKIYIDYPIEEATGKVRFFLEGSEFQATFIGTDEAVYSFSTEVTGRLKTHVPMLVLKDPGKEEYSRIQRREFVRVEASLDAAVHSPDGLFPPFTAVTADVSGGGAALALKEGHPLEALTEVDVWLSVPYRSGEIQYLCFKASVIRISSSEGRTRAHVKFEEADEQVRQKLIRYIFEKQQEDKERGIV</sequence>
<proteinExistence type="predicted"/>
<dbReference type="Proteomes" id="UP000243650">
    <property type="component" value="Unassembled WGS sequence"/>
</dbReference>
<dbReference type="SUPFAM" id="SSF141371">
    <property type="entry name" value="PilZ domain-like"/>
    <property type="match status" value="1"/>
</dbReference>
<dbReference type="GO" id="GO:0035438">
    <property type="term" value="F:cyclic-di-GMP binding"/>
    <property type="evidence" value="ECO:0007669"/>
    <property type="project" value="InterPro"/>
</dbReference>
<accession>A0A2P6MKI8</accession>
<dbReference type="InterPro" id="IPR009926">
    <property type="entry name" value="T3SS_YcgR_PilZN"/>
</dbReference>
<dbReference type="EMBL" id="PVNS01000002">
    <property type="protein sequence ID" value="PRO66794.1"/>
    <property type="molecule type" value="Genomic_DNA"/>
</dbReference>
<dbReference type="OrthoDB" id="1951449at2"/>
<evidence type="ECO:0000313" key="3">
    <source>
        <dbReference type="EMBL" id="PRO66794.1"/>
    </source>
</evidence>
<comment type="caution">
    <text evidence="3">The sequence shown here is derived from an EMBL/GenBank/DDBJ whole genome shotgun (WGS) entry which is preliminary data.</text>
</comment>
<evidence type="ECO:0000259" key="1">
    <source>
        <dbReference type="Pfam" id="PF07238"/>
    </source>
</evidence>
<dbReference type="Pfam" id="PF12945">
    <property type="entry name" value="PilZNR"/>
    <property type="match status" value="1"/>
</dbReference>
<dbReference type="InterPro" id="IPR009875">
    <property type="entry name" value="PilZ_domain"/>
</dbReference>
<organism evidence="3 4">
    <name type="scientific">Alkalicoccus urumqiensis</name>
    <name type="common">Bacillus urumqiensis</name>
    <dbReference type="NCBI Taxonomy" id="1548213"/>
    <lineage>
        <taxon>Bacteria</taxon>
        <taxon>Bacillati</taxon>
        <taxon>Bacillota</taxon>
        <taxon>Bacilli</taxon>
        <taxon>Bacillales</taxon>
        <taxon>Bacillaceae</taxon>
        <taxon>Alkalicoccus</taxon>
    </lineage>
</organism>
<evidence type="ECO:0000259" key="2">
    <source>
        <dbReference type="Pfam" id="PF12945"/>
    </source>
</evidence>
<keyword evidence="4" id="KW-1185">Reference proteome</keyword>
<reference evidence="3 4" key="1">
    <citation type="submission" date="2018-03" db="EMBL/GenBank/DDBJ databases">
        <title>Bacillus urumqiensis sp. nov., a moderately haloalkaliphilic bacterium isolated from a salt lake.</title>
        <authorList>
            <person name="Zhao B."/>
            <person name="Liao Z."/>
        </authorList>
    </citation>
    <scope>NUCLEOTIDE SEQUENCE [LARGE SCALE GENOMIC DNA]</scope>
    <source>
        <strain evidence="3 4">BZ-SZ-XJ18</strain>
    </source>
</reference>
<gene>
    <name evidence="3" type="ORF">C6I21_02405</name>
</gene>
<protein>
    <submittedName>
        <fullName evidence="3">Pilus assembly protein PilZ</fullName>
    </submittedName>
</protein>
<evidence type="ECO:0000313" key="4">
    <source>
        <dbReference type="Proteomes" id="UP000243650"/>
    </source>
</evidence>
<dbReference type="AlphaFoldDB" id="A0A2P6MKI8"/>
<feature type="domain" description="PilZ" evidence="1">
    <location>
        <begin position="105"/>
        <end position="213"/>
    </location>
</feature>
<feature type="domain" description="Type III secretion system flagellar brake protein YcgR PilZN" evidence="2">
    <location>
        <begin position="10"/>
        <end position="96"/>
    </location>
</feature>
<dbReference type="Gene3D" id="2.40.10.220">
    <property type="entry name" value="predicted glycosyltransferase like domains"/>
    <property type="match status" value="1"/>
</dbReference>